<gene>
    <name evidence="1" type="ORF">Mal15_51220</name>
</gene>
<protein>
    <submittedName>
        <fullName evidence="1">Uncharacterized protein</fullName>
    </submittedName>
</protein>
<sequence>MSNDIVFTLFEGSYHLGAGALLNSVVNSGFKGDFYLVHREQPPVWFEPARESIANHGVQLKALQTSESKHLAQVKASVALNLMEEHGSCSKVFYFDPDIVVKRNWAFFEKWTEFGVCLVEEVVKRRMSADHPQRMLWKEWAEEKGFVVKRTLGKYFNSGFFAFRREHCDFLEHWNAVLTHRHNDGIEVNVAGGYSQKFDDQDDPLQAFSTWDQDAMNLALMMSDLPLSTMGPEEMDFLPAGTTMSHAVGSRKPWNRSYLRDALVGFPPQTVDKVFWNNAQFPIRLFSARHLTQKQIAVKLASLVGRVYCRG</sequence>
<evidence type="ECO:0000313" key="1">
    <source>
        <dbReference type="EMBL" id="QEG01046.1"/>
    </source>
</evidence>
<dbReference type="Gene3D" id="3.90.550.10">
    <property type="entry name" value="Spore Coat Polysaccharide Biosynthesis Protein SpsA, Chain A"/>
    <property type="match status" value="1"/>
</dbReference>
<accession>A0A5B9MN99</accession>
<dbReference type="SUPFAM" id="SSF53448">
    <property type="entry name" value="Nucleotide-diphospho-sugar transferases"/>
    <property type="match status" value="1"/>
</dbReference>
<organism evidence="1 2">
    <name type="scientific">Stieleria maiorica</name>
    <dbReference type="NCBI Taxonomy" id="2795974"/>
    <lineage>
        <taxon>Bacteria</taxon>
        <taxon>Pseudomonadati</taxon>
        <taxon>Planctomycetota</taxon>
        <taxon>Planctomycetia</taxon>
        <taxon>Pirellulales</taxon>
        <taxon>Pirellulaceae</taxon>
        <taxon>Stieleria</taxon>
    </lineage>
</organism>
<dbReference type="AlphaFoldDB" id="A0A5B9MN99"/>
<dbReference type="EMBL" id="CP036264">
    <property type="protein sequence ID" value="QEG01046.1"/>
    <property type="molecule type" value="Genomic_DNA"/>
</dbReference>
<evidence type="ECO:0000313" key="2">
    <source>
        <dbReference type="Proteomes" id="UP000321353"/>
    </source>
</evidence>
<name>A0A5B9MN99_9BACT</name>
<keyword evidence="2" id="KW-1185">Reference proteome</keyword>
<dbReference type="RefSeq" id="WP_147870177.1">
    <property type="nucleotide sequence ID" value="NZ_CP036264.1"/>
</dbReference>
<dbReference type="KEGG" id="smam:Mal15_51220"/>
<dbReference type="Proteomes" id="UP000321353">
    <property type="component" value="Chromosome"/>
</dbReference>
<dbReference type="InterPro" id="IPR029044">
    <property type="entry name" value="Nucleotide-diphossugar_trans"/>
</dbReference>
<reference evidence="1 2" key="1">
    <citation type="submission" date="2019-02" db="EMBL/GenBank/DDBJ databases">
        <title>Planctomycetal bacteria perform biofilm scaping via a novel small molecule.</title>
        <authorList>
            <person name="Jeske O."/>
            <person name="Boedeker C."/>
            <person name="Wiegand S."/>
            <person name="Breitling P."/>
            <person name="Kallscheuer N."/>
            <person name="Jogler M."/>
            <person name="Rohde M."/>
            <person name="Petersen J."/>
            <person name="Medema M.H."/>
            <person name="Surup F."/>
            <person name="Jogler C."/>
        </authorList>
    </citation>
    <scope>NUCLEOTIDE SEQUENCE [LARGE SCALE GENOMIC DNA]</scope>
    <source>
        <strain evidence="1 2">Mal15</strain>
    </source>
</reference>
<proteinExistence type="predicted"/>